<keyword evidence="3" id="KW-1185">Reference proteome</keyword>
<dbReference type="OrthoDB" id="10066957at2759"/>
<comment type="caution">
    <text evidence="2">The sequence shown here is derived from an EMBL/GenBank/DDBJ whole genome shotgun (WGS) entry which is preliminary data.</text>
</comment>
<dbReference type="EMBL" id="QKKF02037473">
    <property type="protein sequence ID" value="RZF32111.1"/>
    <property type="molecule type" value="Genomic_DNA"/>
</dbReference>
<evidence type="ECO:0000313" key="2">
    <source>
        <dbReference type="EMBL" id="RZF32111.1"/>
    </source>
</evidence>
<gene>
    <name evidence="2" type="ORF">LSTR_LSTR003974</name>
</gene>
<evidence type="ECO:0000313" key="3">
    <source>
        <dbReference type="Proteomes" id="UP000291343"/>
    </source>
</evidence>
<dbReference type="Proteomes" id="UP000291343">
    <property type="component" value="Unassembled WGS sequence"/>
</dbReference>
<dbReference type="InParanoid" id="A0A482WFZ5"/>
<accession>A0A482WFZ5</accession>
<evidence type="ECO:0000256" key="1">
    <source>
        <dbReference type="SAM" id="MobiDB-lite"/>
    </source>
</evidence>
<feature type="compositionally biased region" description="Polar residues" evidence="1">
    <location>
        <begin position="29"/>
        <end position="42"/>
    </location>
</feature>
<reference evidence="2 3" key="1">
    <citation type="journal article" date="2017" name="Gigascience">
        <title>Genome sequence of the small brown planthopper, Laodelphax striatellus.</title>
        <authorList>
            <person name="Zhu J."/>
            <person name="Jiang F."/>
            <person name="Wang X."/>
            <person name="Yang P."/>
            <person name="Bao Y."/>
            <person name="Zhao W."/>
            <person name="Wang W."/>
            <person name="Lu H."/>
            <person name="Wang Q."/>
            <person name="Cui N."/>
            <person name="Li J."/>
            <person name="Chen X."/>
            <person name="Luo L."/>
            <person name="Yu J."/>
            <person name="Kang L."/>
            <person name="Cui F."/>
        </authorList>
    </citation>
    <scope>NUCLEOTIDE SEQUENCE [LARGE SCALE GENOMIC DNA]</scope>
    <source>
        <strain evidence="2">Lst14</strain>
    </source>
</reference>
<organism evidence="2 3">
    <name type="scientific">Laodelphax striatellus</name>
    <name type="common">Small brown planthopper</name>
    <name type="synonym">Delphax striatella</name>
    <dbReference type="NCBI Taxonomy" id="195883"/>
    <lineage>
        <taxon>Eukaryota</taxon>
        <taxon>Metazoa</taxon>
        <taxon>Ecdysozoa</taxon>
        <taxon>Arthropoda</taxon>
        <taxon>Hexapoda</taxon>
        <taxon>Insecta</taxon>
        <taxon>Pterygota</taxon>
        <taxon>Neoptera</taxon>
        <taxon>Paraneoptera</taxon>
        <taxon>Hemiptera</taxon>
        <taxon>Auchenorrhyncha</taxon>
        <taxon>Fulgoroidea</taxon>
        <taxon>Delphacidae</taxon>
        <taxon>Criomorphinae</taxon>
        <taxon>Laodelphax</taxon>
    </lineage>
</organism>
<dbReference type="AlphaFoldDB" id="A0A482WFZ5"/>
<dbReference type="SMR" id="A0A482WFZ5"/>
<feature type="region of interest" description="Disordered" evidence="1">
    <location>
        <begin position="1"/>
        <end position="48"/>
    </location>
</feature>
<protein>
    <submittedName>
        <fullName evidence="2">Uncharacterized protein</fullName>
    </submittedName>
</protein>
<sequence length="190" mass="21078">MASKSGSPAVTRANSSDKNSKADKKASSVQAKSAGSRRASSTDGEEAHEIRSLIERTLSEFLNKGEFFNNLVSNLADRLTASITEIVSSKVEQKLEARLLAAEMKLESVCSELSTVKDSTEKKEKQMESRIDGLAQYSRRNNLRIFGVAESANEDVLDVVSTLFRDQIRMNCLIYELLKMFYCLNVLLIA</sequence>
<proteinExistence type="predicted"/>
<name>A0A482WFZ5_LAOST</name>